<comment type="caution">
    <text evidence="2">The sequence shown here is derived from an EMBL/GenBank/DDBJ whole genome shotgun (WGS) entry which is preliminary data.</text>
</comment>
<feature type="region of interest" description="Disordered" evidence="1">
    <location>
        <begin position="1"/>
        <end position="53"/>
    </location>
</feature>
<feature type="compositionally biased region" description="Basic residues" evidence="1">
    <location>
        <begin position="7"/>
        <end position="19"/>
    </location>
</feature>
<evidence type="ECO:0000313" key="2">
    <source>
        <dbReference type="EMBL" id="KAJ3487217.1"/>
    </source>
</evidence>
<dbReference type="EMBL" id="JANAWD010000098">
    <property type="protein sequence ID" value="KAJ3487217.1"/>
    <property type="molecule type" value="Genomic_DNA"/>
</dbReference>
<feature type="region of interest" description="Disordered" evidence="1">
    <location>
        <begin position="164"/>
        <end position="183"/>
    </location>
</feature>
<dbReference type="Proteomes" id="UP001212997">
    <property type="component" value="Unassembled WGS sequence"/>
</dbReference>
<proteinExistence type="predicted"/>
<name>A0AAD5YKL4_9APHY</name>
<keyword evidence="3" id="KW-1185">Reference proteome</keyword>
<reference evidence="2" key="1">
    <citation type="submission" date="2022-07" db="EMBL/GenBank/DDBJ databases">
        <title>Genome Sequence of Physisporinus lineatus.</title>
        <authorList>
            <person name="Buettner E."/>
        </authorList>
    </citation>
    <scope>NUCLEOTIDE SEQUENCE</scope>
    <source>
        <strain evidence="2">VT162</strain>
    </source>
</reference>
<feature type="compositionally biased region" description="Basic residues" evidence="1">
    <location>
        <begin position="94"/>
        <end position="105"/>
    </location>
</feature>
<protein>
    <submittedName>
        <fullName evidence="2">Uncharacterized protein</fullName>
    </submittedName>
</protein>
<organism evidence="2 3">
    <name type="scientific">Meripilus lineatus</name>
    <dbReference type="NCBI Taxonomy" id="2056292"/>
    <lineage>
        <taxon>Eukaryota</taxon>
        <taxon>Fungi</taxon>
        <taxon>Dikarya</taxon>
        <taxon>Basidiomycota</taxon>
        <taxon>Agaricomycotina</taxon>
        <taxon>Agaricomycetes</taxon>
        <taxon>Polyporales</taxon>
        <taxon>Meripilaceae</taxon>
        <taxon>Meripilus</taxon>
    </lineage>
</organism>
<dbReference type="AlphaFoldDB" id="A0AAD5YKL4"/>
<feature type="region of interest" description="Disordered" evidence="1">
    <location>
        <begin position="90"/>
        <end position="128"/>
    </location>
</feature>
<sequence>MNTRATSHSRARRITKGKNKKTEVVQAAAPATADTDEETPSSMPASKRSGKAAKLRQVDIEATQAVAPADKLLTQGATVISVVLPAQSIEDKKKGSKRASTKRKGKEIAGSTKKAKATHPSGVHAGWKPASEDAITTVIVPVSGTAAVENALTSIAVNYGEYVGSESEDGEEEKAEVSDSGSDVEMIASSIPDIRVTSKRIVKIKVEDTVQSILAQPGAVAIAPISSTTTDLSNVPATVTLLLEPQAIQEAAENNNGTRLDDLPMDSRHHDSWTNSFIPELLEKVGTLFTIPWNIVSCGTHWPSFFAELWVKHIEVLGYATSETGPGTVIYTIVCLFISLRSLNPL</sequence>
<evidence type="ECO:0000256" key="1">
    <source>
        <dbReference type="SAM" id="MobiDB-lite"/>
    </source>
</evidence>
<accession>A0AAD5YKL4</accession>
<gene>
    <name evidence="2" type="ORF">NLI96_g3695</name>
</gene>
<evidence type="ECO:0000313" key="3">
    <source>
        <dbReference type="Proteomes" id="UP001212997"/>
    </source>
</evidence>